<protein>
    <recommendedName>
        <fullName evidence="5">AT-hook motif nuclear-localized protein</fullName>
    </recommendedName>
</protein>
<dbReference type="GO" id="GO:0003680">
    <property type="term" value="F:minor groove of adenine-thymine-rich DNA binding"/>
    <property type="evidence" value="ECO:0007669"/>
    <property type="project" value="UniProtKB-UniRule"/>
</dbReference>
<accession>A0A9N7MD97</accession>
<dbReference type="InterPro" id="IPR017956">
    <property type="entry name" value="AT_hook_DNA-bd_motif"/>
</dbReference>
<proteinExistence type="predicted"/>
<feature type="compositionally biased region" description="Basic residues" evidence="6">
    <location>
        <begin position="140"/>
        <end position="155"/>
    </location>
</feature>
<evidence type="ECO:0000313" key="9">
    <source>
        <dbReference type="Proteomes" id="UP001153555"/>
    </source>
</evidence>
<dbReference type="PANTHER" id="PTHR31500:SF57">
    <property type="entry name" value="AT-HOOK MOTIF NUCLEAR-LOCALIZED PROTEIN 10"/>
    <property type="match status" value="1"/>
</dbReference>
<dbReference type="InterPro" id="IPR039605">
    <property type="entry name" value="AHL"/>
</dbReference>
<keyword evidence="9" id="KW-1185">Reference proteome</keyword>
<evidence type="ECO:0000313" key="8">
    <source>
        <dbReference type="EMBL" id="CAA0806989.1"/>
    </source>
</evidence>
<keyword evidence="4 5" id="KW-0804">Transcription</keyword>
<comment type="caution">
    <text evidence="8">The sequence shown here is derived from an EMBL/GenBank/DDBJ whole genome shotgun (WGS) entry which is preliminary data.</text>
</comment>
<evidence type="ECO:0000256" key="4">
    <source>
        <dbReference type="ARBA" id="ARBA00023163"/>
    </source>
</evidence>
<keyword evidence="3 5" id="KW-0238">DNA-binding</keyword>
<name>A0A9N7MD97_STRHE</name>
<keyword evidence="2 5" id="KW-0805">Transcription regulation</keyword>
<evidence type="ECO:0000256" key="2">
    <source>
        <dbReference type="ARBA" id="ARBA00023015"/>
    </source>
</evidence>
<dbReference type="GO" id="GO:0005634">
    <property type="term" value="C:nucleus"/>
    <property type="evidence" value="ECO:0007669"/>
    <property type="project" value="UniProtKB-SubCell"/>
</dbReference>
<feature type="compositionally biased region" description="Low complexity" evidence="6">
    <location>
        <begin position="309"/>
        <end position="329"/>
    </location>
</feature>
<evidence type="ECO:0000256" key="5">
    <source>
        <dbReference type="RuleBase" id="RU367031"/>
    </source>
</evidence>
<sequence>MSGASESAAAMATRDIFGVSPTAVHNPAPTDASQPQMEHHMGISYKPDNGAPQLGPPPHYQPIPAGATATYHQVNMNMNSGEQKRKRGRPRRYGPDGGMSVSTAPPQQQQQQTFSPQPPSPEVPLRAEIPPPGSASPTVKKARGRPRGSQNKKRKSDFTEASGSAGTALLPQIVDVNAGEDISSKILAVSQNGPSAVCVLSASGAISHVTLRQAATSGGTATYEGRFDILSLSGSFMLHEVGGQRSRTGGLSVALSSPDGRVLGGSVAGLLVAASPSQVVVGCFEPDGQKESGQNHMMRPMVNHGGAVGPNSSPSTGSPGESSGGPASPLNMSSGACIDLPDGMPWK</sequence>
<dbReference type="CDD" id="cd11378">
    <property type="entry name" value="DUF296"/>
    <property type="match status" value="1"/>
</dbReference>
<feature type="region of interest" description="Disordered" evidence="6">
    <location>
        <begin position="20"/>
        <end position="65"/>
    </location>
</feature>
<feature type="domain" description="PPC" evidence="7">
    <location>
        <begin position="166"/>
        <end position="310"/>
    </location>
</feature>
<feature type="compositionally biased region" description="Low complexity" evidence="6">
    <location>
        <begin position="105"/>
        <end position="115"/>
    </location>
</feature>
<comment type="domain">
    <text evidence="5">The PPC domain mediates interactions between AHL proteins.</text>
</comment>
<dbReference type="Proteomes" id="UP001153555">
    <property type="component" value="Unassembled WGS sequence"/>
</dbReference>
<gene>
    <name evidence="8" type="ORF">SHERM_09865</name>
</gene>
<feature type="region of interest" description="Disordered" evidence="6">
    <location>
        <begin position="78"/>
        <end position="163"/>
    </location>
</feature>
<dbReference type="Pfam" id="PF03479">
    <property type="entry name" value="PCC"/>
    <property type="match status" value="1"/>
</dbReference>
<dbReference type="SUPFAM" id="SSF117856">
    <property type="entry name" value="AF0104/ALDC/Ptd012-like"/>
    <property type="match status" value="1"/>
</dbReference>
<comment type="function">
    <text evidence="1 5">Transcription factor that specifically binds AT-rich DNA sequences related to the nuclear matrix attachment regions (MARs).</text>
</comment>
<keyword evidence="5" id="KW-0539">Nucleus</keyword>
<dbReference type="EMBL" id="CACSLK010000984">
    <property type="protein sequence ID" value="CAA0806989.1"/>
    <property type="molecule type" value="Genomic_DNA"/>
</dbReference>
<feature type="region of interest" description="Disordered" evidence="6">
    <location>
        <begin position="287"/>
        <end position="347"/>
    </location>
</feature>
<evidence type="ECO:0000256" key="3">
    <source>
        <dbReference type="ARBA" id="ARBA00023125"/>
    </source>
</evidence>
<comment type="subcellular location">
    <subcellularLocation>
        <location evidence="5">Nucleus</location>
    </subcellularLocation>
</comment>
<organism evidence="8 9">
    <name type="scientific">Striga hermonthica</name>
    <name type="common">Purple witchweed</name>
    <name type="synonym">Buchnera hermonthica</name>
    <dbReference type="NCBI Taxonomy" id="68872"/>
    <lineage>
        <taxon>Eukaryota</taxon>
        <taxon>Viridiplantae</taxon>
        <taxon>Streptophyta</taxon>
        <taxon>Embryophyta</taxon>
        <taxon>Tracheophyta</taxon>
        <taxon>Spermatophyta</taxon>
        <taxon>Magnoliopsida</taxon>
        <taxon>eudicotyledons</taxon>
        <taxon>Gunneridae</taxon>
        <taxon>Pentapetalae</taxon>
        <taxon>asterids</taxon>
        <taxon>lamiids</taxon>
        <taxon>Lamiales</taxon>
        <taxon>Orobanchaceae</taxon>
        <taxon>Buchnereae</taxon>
        <taxon>Striga</taxon>
    </lineage>
</organism>
<dbReference type="PROSITE" id="PS51742">
    <property type="entry name" value="PPC"/>
    <property type="match status" value="1"/>
</dbReference>
<dbReference type="Gene3D" id="3.30.1330.80">
    <property type="entry name" value="Hypothetical protein, similar to alpha- acetolactate decarboxylase, domain 2"/>
    <property type="match status" value="1"/>
</dbReference>
<evidence type="ECO:0000259" key="7">
    <source>
        <dbReference type="PROSITE" id="PS51742"/>
    </source>
</evidence>
<dbReference type="AlphaFoldDB" id="A0A9N7MD97"/>
<dbReference type="InterPro" id="IPR005175">
    <property type="entry name" value="PPC_dom"/>
</dbReference>
<evidence type="ECO:0000256" key="1">
    <source>
        <dbReference type="ARBA" id="ARBA00003687"/>
    </source>
</evidence>
<evidence type="ECO:0000256" key="6">
    <source>
        <dbReference type="SAM" id="MobiDB-lite"/>
    </source>
</evidence>
<reference evidence="8" key="1">
    <citation type="submission" date="2019-12" db="EMBL/GenBank/DDBJ databases">
        <authorList>
            <person name="Scholes J."/>
        </authorList>
    </citation>
    <scope>NUCLEOTIDE SEQUENCE</scope>
</reference>
<dbReference type="PANTHER" id="PTHR31500">
    <property type="entry name" value="AT-HOOK MOTIF NUCLEAR-LOCALIZED PROTEIN 9"/>
    <property type="match status" value="1"/>
</dbReference>
<dbReference type="SMART" id="SM00384">
    <property type="entry name" value="AT_hook"/>
    <property type="match status" value="2"/>
</dbReference>
<dbReference type="OrthoDB" id="1750003at2759"/>